<dbReference type="PANTHER" id="PTHR12207:SF25">
    <property type="entry name" value="IMMUNOGLOBULIN SUPERFAMILY MEMBER 2"/>
    <property type="match status" value="1"/>
</dbReference>
<dbReference type="AlphaFoldDB" id="A0A8C2VLX1"/>
<feature type="domain" description="Ig-like" evidence="15">
    <location>
        <begin position="35"/>
        <end position="141"/>
    </location>
</feature>
<proteinExistence type="predicted"/>
<dbReference type="OrthoDB" id="9890427at2759"/>
<name>A0A8C2VLX1_CHILA</name>
<evidence type="ECO:0000313" key="16">
    <source>
        <dbReference type="Ensembl" id="ENSCLAP00000014512.1"/>
    </source>
</evidence>
<dbReference type="SMART" id="SM00409">
    <property type="entry name" value="IG"/>
    <property type="match status" value="7"/>
</dbReference>
<dbReference type="CDD" id="cd00099">
    <property type="entry name" value="IgV"/>
    <property type="match status" value="2"/>
</dbReference>
<dbReference type="InterPro" id="IPR013783">
    <property type="entry name" value="Ig-like_fold"/>
</dbReference>
<evidence type="ECO:0000256" key="1">
    <source>
        <dbReference type="ARBA" id="ARBA00004479"/>
    </source>
</evidence>
<evidence type="ECO:0000313" key="17">
    <source>
        <dbReference type="Proteomes" id="UP000694398"/>
    </source>
</evidence>
<dbReference type="InterPro" id="IPR002466">
    <property type="entry name" value="A_deamin"/>
</dbReference>
<keyword evidence="7" id="KW-1015">Disulfide bond</keyword>
<dbReference type="CTD" id="9398"/>
<dbReference type="PROSITE" id="PS50141">
    <property type="entry name" value="A_DEAMIN_EDITASE"/>
    <property type="match status" value="1"/>
</dbReference>
<dbReference type="OMA" id="SKWVNQA"/>
<keyword evidence="17" id="KW-1185">Reference proteome</keyword>
<organism evidence="16 17">
    <name type="scientific">Chinchilla lanigera</name>
    <name type="common">Long-tailed chinchilla</name>
    <name type="synonym">Chinchilla villidera</name>
    <dbReference type="NCBI Taxonomy" id="34839"/>
    <lineage>
        <taxon>Eukaryota</taxon>
        <taxon>Metazoa</taxon>
        <taxon>Chordata</taxon>
        <taxon>Craniata</taxon>
        <taxon>Vertebrata</taxon>
        <taxon>Euteleostomi</taxon>
        <taxon>Mammalia</taxon>
        <taxon>Eutheria</taxon>
        <taxon>Euarchontoglires</taxon>
        <taxon>Glires</taxon>
        <taxon>Rodentia</taxon>
        <taxon>Hystricomorpha</taxon>
        <taxon>Chinchillidae</taxon>
        <taxon>Chinchilla</taxon>
    </lineage>
</organism>
<keyword evidence="2 12" id="KW-0812">Transmembrane</keyword>
<protein>
    <recommendedName>
        <fullName evidence="10">Immunoglobulin superfamily member 2</fullName>
    </recommendedName>
    <alternativeName>
        <fullName evidence="11">Glu-Trp-Ile EWI motif-containing protein 101</fullName>
    </alternativeName>
</protein>
<feature type="transmembrane region" description="Helical" evidence="12">
    <location>
        <begin position="953"/>
        <end position="976"/>
    </location>
</feature>
<evidence type="ECO:0000256" key="2">
    <source>
        <dbReference type="ARBA" id="ARBA00022692"/>
    </source>
</evidence>
<dbReference type="Pfam" id="PF07686">
    <property type="entry name" value="V-set"/>
    <property type="match status" value="4"/>
</dbReference>
<dbReference type="FunFam" id="2.60.40.10:FF:001481">
    <property type="entry name" value="CD101 molecule"/>
    <property type="match status" value="1"/>
</dbReference>
<keyword evidence="6 12" id="KW-0472">Membrane</keyword>
<dbReference type="FunFam" id="2.60.40.10:FF:001961">
    <property type="entry name" value="CD101 molecule"/>
    <property type="match status" value="1"/>
</dbReference>
<evidence type="ECO:0000256" key="12">
    <source>
        <dbReference type="SAM" id="Phobius"/>
    </source>
</evidence>
<dbReference type="Gene3D" id="2.60.40.10">
    <property type="entry name" value="Immunoglobulins"/>
    <property type="match status" value="7"/>
</dbReference>
<dbReference type="Proteomes" id="UP000694398">
    <property type="component" value="Unassembled WGS sequence"/>
</dbReference>
<dbReference type="SMART" id="SM00406">
    <property type="entry name" value="IGv"/>
    <property type="match status" value="5"/>
</dbReference>
<keyword evidence="8" id="KW-0325">Glycoprotein</keyword>
<feature type="domain" description="Ig-like" evidence="15">
    <location>
        <begin position="144"/>
        <end position="266"/>
    </location>
</feature>
<dbReference type="FunFam" id="2.60.40.10:FF:001387">
    <property type="entry name" value="CD101 molecule"/>
    <property type="match status" value="1"/>
</dbReference>
<dbReference type="GO" id="GO:0004000">
    <property type="term" value="F:adenosine deaminase activity"/>
    <property type="evidence" value="ECO:0007669"/>
    <property type="project" value="InterPro"/>
</dbReference>
<dbReference type="GO" id="GO:0006396">
    <property type="term" value="P:RNA processing"/>
    <property type="evidence" value="ECO:0007669"/>
    <property type="project" value="InterPro"/>
</dbReference>
<dbReference type="GO" id="GO:0003723">
    <property type="term" value="F:RNA binding"/>
    <property type="evidence" value="ECO:0007669"/>
    <property type="project" value="InterPro"/>
</dbReference>
<dbReference type="GO" id="GO:0002763">
    <property type="term" value="P:positive regulation of myeloid leukocyte differentiation"/>
    <property type="evidence" value="ECO:0007669"/>
    <property type="project" value="Ensembl"/>
</dbReference>
<keyword evidence="5 12" id="KW-1133">Transmembrane helix</keyword>
<dbReference type="GeneID" id="102005630"/>
<dbReference type="InterPro" id="IPR013151">
    <property type="entry name" value="Immunoglobulin_dom"/>
</dbReference>
<feature type="signal peptide" evidence="13">
    <location>
        <begin position="1"/>
        <end position="20"/>
    </location>
</feature>
<dbReference type="PROSITE" id="PS50835">
    <property type="entry name" value="IG_LIKE"/>
    <property type="match status" value="7"/>
</dbReference>
<dbReference type="RefSeq" id="XP_005389105.1">
    <property type="nucleotide sequence ID" value="XM_005389048.2"/>
</dbReference>
<keyword evidence="4" id="KW-0677">Repeat</keyword>
<dbReference type="GeneTree" id="ENSGT00940000161722"/>
<evidence type="ECO:0000256" key="4">
    <source>
        <dbReference type="ARBA" id="ARBA00022737"/>
    </source>
</evidence>
<feature type="domain" description="A to I editase" evidence="14">
    <location>
        <begin position="935"/>
        <end position="1015"/>
    </location>
</feature>
<dbReference type="GO" id="GO:0016020">
    <property type="term" value="C:membrane"/>
    <property type="evidence" value="ECO:0007669"/>
    <property type="project" value="UniProtKB-SubCell"/>
</dbReference>
<feature type="domain" description="Ig-like" evidence="15">
    <location>
        <begin position="408"/>
        <end position="520"/>
    </location>
</feature>
<dbReference type="InterPro" id="IPR007110">
    <property type="entry name" value="Ig-like_dom"/>
</dbReference>
<accession>A0A8C2VLX1</accession>
<dbReference type="InterPro" id="IPR036179">
    <property type="entry name" value="Ig-like_dom_sf"/>
</dbReference>
<evidence type="ECO:0000256" key="9">
    <source>
        <dbReference type="ARBA" id="ARBA00023319"/>
    </source>
</evidence>
<feature type="domain" description="Ig-like" evidence="15">
    <location>
        <begin position="558"/>
        <end position="657"/>
    </location>
</feature>
<evidence type="ECO:0000256" key="11">
    <source>
        <dbReference type="ARBA" id="ARBA00080471"/>
    </source>
</evidence>
<evidence type="ECO:0000256" key="5">
    <source>
        <dbReference type="ARBA" id="ARBA00022989"/>
    </source>
</evidence>
<sequence length="1019" mass="114351">MAHVLYVASFSLLLAKLSTGQREVTVQKGPLYRAEGYAVSIGCNVTGHQGPSEQHFQWSVYLPTAPSREIQIISTKDAAFSYAVYAPRVKSRDIYIERVQGNSVFLHISKLQMKDAGEYECHTLNTDGKYYGSYSAKTKLTVIPDTLSATMHSQTLRKEEGEPLELTCEASKATAQHTHLSVTWYLIQQGGSSQTTKIISLSKDFTLTSGPLYAERFAAGDVQLNKFGVTTFRLSIGRLQSSDRGQLFCEAAEWIQDPDETWISITKKQTDQTTLSVQPAVRDFQVSITAESTFAEGKPLQLVCLVVGSSQDPQLQVVWLLNGIEIAHIDAGGVLDLKKDYKDRASQGQLQVSRLSPKAFSLKTFSAGPEDEGTYSCTVTEVVRTPMGSWQVLQRKQSPVRQVHLKKPAARGVVVSAKQQAVWEGEPLTLLCKTDGTESPLSVSWWHIPQDHTAPMFIAGMEQDGTLQLGASTEGPRSHGSTRLDKVDRGTFRLEITFTTVTESGVYECRVSERTQNRVGDLYWAHNISVTVKSLKSSLQVNLMSRQPKVKLMDTFDLSCIAKAAYSGLALPITVTWYFQPVRSQIFHQIIRITHNGTVEWGDFLSQFHKKVKVSQTSYCSQLLIYDSTVEETGMYQCKVEVYDRNSLHTNNPAKASATSYPLKISVTLPESTLRVNASHQYQEISINSNTVIECNVSSQHARNLQLAITWYFSPISSSTSWLKILEMDQTNVVKYGDEFHTPRRKQKFHSAKISQNLFQLHILSVEDSDQGTYYCAVEEWLLFTNGTWQRLGAEKSGLTELKLKPTGSKVNISKIYLTENATEHGNVDIHCSLEGSGDSTSLYSVTWFWSRGDTRRHMLVHLQHDGLLEYGDEGRRRHLHCYRSSPTDFVLKLHEVKEEEAGMYWCSVAEWQLHGHPSKWVNQASDESQSMVLRVLSSEPTFPARICSSAPLLYFLVVCPIVMFGLLLISLLCLYQKARKLSRESLSAQKEKALWVGMKGAGGWTADRREEEEEDEHN</sequence>
<dbReference type="InterPro" id="IPR051102">
    <property type="entry name" value="IgSF_V-set/TM_domain"/>
</dbReference>
<dbReference type="FunFam" id="2.60.40.10:FF:001440">
    <property type="entry name" value="CD101 molecule"/>
    <property type="match status" value="1"/>
</dbReference>
<dbReference type="FunFam" id="2.60.40.10:FF:001456">
    <property type="entry name" value="CD101 molecule"/>
    <property type="match status" value="1"/>
</dbReference>
<feature type="domain" description="Ig-like" evidence="15">
    <location>
        <begin position="806"/>
        <end position="909"/>
    </location>
</feature>
<gene>
    <name evidence="16" type="primary">CD101</name>
</gene>
<dbReference type="InterPro" id="IPR013106">
    <property type="entry name" value="Ig_V-set"/>
</dbReference>
<feature type="chain" id="PRO_5034910029" description="Immunoglobulin superfamily member 2" evidence="13">
    <location>
        <begin position="21"/>
        <end position="1019"/>
    </location>
</feature>
<evidence type="ECO:0000256" key="8">
    <source>
        <dbReference type="ARBA" id="ARBA00023180"/>
    </source>
</evidence>
<evidence type="ECO:0000256" key="3">
    <source>
        <dbReference type="ARBA" id="ARBA00022729"/>
    </source>
</evidence>
<evidence type="ECO:0000259" key="14">
    <source>
        <dbReference type="PROSITE" id="PS50141"/>
    </source>
</evidence>
<evidence type="ECO:0000259" key="15">
    <source>
        <dbReference type="PROSITE" id="PS50835"/>
    </source>
</evidence>
<dbReference type="Ensembl" id="ENSCLAT00000014670.1">
    <property type="protein sequence ID" value="ENSCLAP00000014512.1"/>
    <property type="gene ID" value="ENSCLAG00000010019.1"/>
</dbReference>
<evidence type="ECO:0000256" key="6">
    <source>
        <dbReference type="ARBA" id="ARBA00023136"/>
    </source>
</evidence>
<dbReference type="FunFam" id="2.60.40.10:FF:000491">
    <property type="entry name" value="Immunoglobulin superfamily, member 3"/>
    <property type="match status" value="1"/>
</dbReference>
<dbReference type="InterPro" id="IPR003599">
    <property type="entry name" value="Ig_sub"/>
</dbReference>
<evidence type="ECO:0000256" key="7">
    <source>
        <dbReference type="ARBA" id="ARBA00023157"/>
    </source>
</evidence>
<dbReference type="PANTHER" id="PTHR12207">
    <property type="entry name" value="V-SET AND TRANSMEMBRANE DOMAIN-CONTAINING PROTEIN"/>
    <property type="match status" value="1"/>
</dbReference>
<feature type="domain" description="Ig-like" evidence="15">
    <location>
        <begin position="670"/>
        <end position="779"/>
    </location>
</feature>
<reference evidence="16" key="1">
    <citation type="submission" date="2025-08" db="UniProtKB">
        <authorList>
            <consortium name="Ensembl"/>
        </authorList>
    </citation>
    <scope>IDENTIFICATION</scope>
</reference>
<reference evidence="16" key="2">
    <citation type="submission" date="2025-09" db="UniProtKB">
        <authorList>
            <consortium name="Ensembl"/>
        </authorList>
    </citation>
    <scope>IDENTIFICATION</scope>
</reference>
<keyword evidence="3 13" id="KW-0732">Signal</keyword>
<evidence type="ECO:0000256" key="13">
    <source>
        <dbReference type="SAM" id="SignalP"/>
    </source>
</evidence>
<dbReference type="FunFam" id="2.60.40.10:FF:000191">
    <property type="entry name" value="Immunoglobulin superfamily member 3"/>
    <property type="match status" value="1"/>
</dbReference>
<dbReference type="SUPFAM" id="SSF48726">
    <property type="entry name" value="Immunoglobulin"/>
    <property type="match status" value="7"/>
</dbReference>
<feature type="domain" description="Ig-like" evidence="15">
    <location>
        <begin position="279"/>
        <end position="380"/>
    </location>
</feature>
<evidence type="ECO:0000256" key="10">
    <source>
        <dbReference type="ARBA" id="ARBA00067301"/>
    </source>
</evidence>
<dbReference type="Pfam" id="PF00047">
    <property type="entry name" value="ig"/>
    <property type="match status" value="1"/>
</dbReference>
<keyword evidence="9" id="KW-0393">Immunoglobulin domain</keyword>
<comment type="subcellular location">
    <subcellularLocation>
        <location evidence="1">Membrane</location>
        <topology evidence="1">Single-pass type I membrane protein</topology>
    </subcellularLocation>
</comment>